<feature type="compositionally biased region" description="Basic and acidic residues" evidence="1">
    <location>
        <begin position="292"/>
        <end position="302"/>
    </location>
</feature>
<dbReference type="InterPro" id="IPR032179">
    <property type="entry name" value="Cry22Aa_Ig-like"/>
</dbReference>
<sequence>MKKKIFILMSVTVLSVTVLCGFTFNKDAVLKSYEFSSEEESVQDEDYDGEDYDEENYDEEEYDEEKLTFYVGEQVFAESLIPDFEEVIVTFEDGSESKIYNTAGTYTETLSILDDSGEMESDEISFEVVEDTEAPIFYGVKNRTGYVGDEIDYLKNVTADDNKDGDLTDKIVVDSSNVDLQTVGKYEATYTVTDSSGNTETKKITVTVKKDEPPKLIVVKKRNVYVNGKINYLKGVKAIDKKDGKLTNKIVVDSSNVDLTKAGTYQVTYSVTDSSGNTTEKTAKIIVKQQKKKSDAKEEKKSSKSNKIKIKKNK</sequence>
<keyword evidence="5" id="KW-1185">Reference proteome</keyword>
<evidence type="ECO:0000313" key="4">
    <source>
        <dbReference type="EMBL" id="SFR81448.1"/>
    </source>
</evidence>
<evidence type="ECO:0000313" key="5">
    <source>
        <dbReference type="Proteomes" id="UP000199659"/>
    </source>
</evidence>
<dbReference type="AlphaFoldDB" id="A0A1I6JRA5"/>
<gene>
    <name evidence="4" type="ORF">SAMN05661086_01897</name>
</gene>
<dbReference type="InterPro" id="IPR013783">
    <property type="entry name" value="Ig-like_fold"/>
</dbReference>
<feature type="domain" description="Pesticidal crystal protein Cry22Aa Ig-like" evidence="3">
    <location>
        <begin position="233"/>
        <end position="287"/>
    </location>
</feature>
<proteinExistence type="predicted"/>
<feature type="region of interest" description="Disordered" evidence="1">
    <location>
        <begin position="287"/>
        <end position="314"/>
    </location>
</feature>
<dbReference type="Pfam" id="PF16403">
    <property type="entry name" value="Bact_surface_Ig-like"/>
    <property type="match status" value="2"/>
</dbReference>
<dbReference type="EMBL" id="FOYZ01000006">
    <property type="protein sequence ID" value="SFR81448.1"/>
    <property type="molecule type" value="Genomic_DNA"/>
</dbReference>
<protein>
    <submittedName>
        <fullName evidence="4">HYR domain-containing protein</fullName>
    </submittedName>
</protein>
<dbReference type="RefSeq" id="WP_177214661.1">
    <property type="nucleotide sequence ID" value="NZ_FOYZ01000006.1"/>
</dbReference>
<organism evidence="4 5">
    <name type="scientific">Anaeromicropila populeti</name>
    <dbReference type="NCBI Taxonomy" id="37658"/>
    <lineage>
        <taxon>Bacteria</taxon>
        <taxon>Bacillati</taxon>
        <taxon>Bacillota</taxon>
        <taxon>Clostridia</taxon>
        <taxon>Lachnospirales</taxon>
        <taxon>Lachnospiraceae</taxon>
        <taxon>Anaeromicropila</taxon>
    </lineage>
</organism>
<name>A0A1I6JRA5_9FIRM</name>
<feature type="compositionally biased region" description="Basic residues" evidence="1">
    <location>
        <begin position="303"/>
        <end position="314"/>
    </location>
</feature>
<dbReference type="PANTHER" id="PTHR24273:SF32">
    <property type="entry name" value="HYALIN"/>
    <property type="match status" value="1"/>
</dbReference>
<feature type="domain" description="Pesticidal crystal protein Cry22Aa Ig-like" evidence="3">
    <location>
        <begin position="155"/>
        <end position="208"/>
    </location>
</feature>
<dbReference type="Gene3D" id="2.60.40.10">
    <property type="entry name" value="Immunoglobulins"/>
    <property type="match status" value="2"/>
</dbReference>
<dbReference type="STRING" id="37658.SAMN05661086_01897"/>
<dbReference type="PANTHER" id="PTHR24273">
    <property type="entry name" value="FI04643P-RELATED"/>
    <property type="match status" value="1"/>
</dbReference>
<evidence type="ECO:0000256" key="2">
    <source>
        <dbReference type="SAM" id="SignalP"/>
    </source>
</evidence>
<evidence type="ECO:0000256" key="1">
    <source>
        <dbReference type="SAM" id="MobiDB-lite"/>
    </source>
</evidence>
<evidence type="ECO:0000259" key="3">
    <source>
        <dbReference type="Pfam" id="PF16403"/>
    </source>
</evidence>
<feature type="chain" id="PRO_5038653732" evidence="2">
    <location>
        <begin position="21"/>
        <end position="314"/>
    </location>
</feature>
<keyword evidence="2" id="KW-0732">Signal</keyword>
<reference evidence="4 5" key="1">
    <citation type="submission" date="2016-10" db="EMBL/GenBank/DDBJ databases">
        <authorList>
            <person name="de Groot N.N."/>
        </authorList>
    </citation>
    <scope>NUCLEOTIDE SEQUENCE [LARGE SCALE GENOMIC DNA]</scope>
    <source>
        <strain evidence="4 5">743A</strain>
    </source>
</reference>
<accession>A0A1I6JRA5</accession>
<feature type="signal peptide" evidence="2">
    <location>
        <begin position="1"/>
        <end position="20"/>
    </location>
</feature>
<dbReference type="Proteomes" id="UP000199659">
    <property type="component" value="Unassembled WGS sequence"/>
</dbReference>